<sequence length="3047" mass="328772">MNKNIKEIEKFLKRSLKKKVKITTSLIVLFMMSNSIVSMAEWISLDNGKIGSKGKDNSSKGSIALNPKTENDSAVQHQKVGEFSVAIGIGSQAPDSNSISIGSRYLSNKGEISLTTADGEDSIAIGSGAYVRKSDNGGKGIHDGDKGRVTESSIAIGTKAGTAVYRSIAIGNTAEAIPLKIFYPDYRKNDNDYIQNGAGGEAVAIGSGTKAVDQATSIGNGTYAIGRSSIALGSDDNENFKESISKADYNHYFKKLYGIIDKNGDSYGFRNSDGYMYTNKVIYSPTLAAGSGGVSIGTRALSYGIGATSIGAFSYALGDYSAAMGAKTRAEGKGAIAIGNGTRVFSDKAVAVGNENEVSKKGGLAYGYKAISSGNNTIAIGTDVYGNVNIETNGANGVHKKYATNDVDIIKNIHSEFEDKNITNTLNNLEKLYTNNDSYTAKEEEMQLDYSGKKETTGQKVKKQNGNNALVIGTKAVAKGDNSITLGHAAFSMKDNSVAIGSYAYVNGKNSIGFGIGTKVLSDNALIFGLGSVATSKAKNSLILGNAAFTNAENTLALGNKSSAYLKNSMALGNESTTDYKEVWLKQPGYAPKGAISMPSSSNIGIVSFGSIGQERRLTNVAAGYRDTDVVNVSQLKSLEEKLSTVNPDEKESSMMNYVAVDKEANGSEGKKIKEIAMKELYYKQYIQLKSKQLEIKVRKERNKESFDDTFEKDLDKKIKSLESKNIKAINNSKLKTFDIEKEIKNDSKFANNILKEISEAKDTDLSVEKVNSVLEDSEKELVKKSNFYNSGAKGKDAVSIGVYASATGNEAIGIGKDTDANGANSVVIGTKNAKSNKTDNGDTDKSVDKITAKTDGVAIGHGVESEAYSVGIGSNVYAGNTAVAIGDRSKANGKFAITIGERSSANSESAIAVGTRSKVIAKYGIALGEDSKATKENAIAIGKGASAEHNDSIAMGNGSVANESTKDGYLTNQKHTGGEVVSFGSTSKLRRIVNIADGVNDTDVVTIAQLKMVKADVDKVSPDKILGKIEGKDGIYTRKENDKLLIGIDNDKLNENIQNKFNTFKTDINNNIDKKINGKYIEFSGDDINKKVKVNLDKGLQIKGDTNITVAKSNDTSLQVSLKKDLNVDSLTLQNKKINVEGDNLKFAGKTIATNDKIDSLVLKYTSNGKGDNTTKLKDGLNFKNGKNTIAEVENNGIVKYNLDENLIDITSIKGKKDKNNQEIKFDTDKGVQIIDNNKTITLHDGKITGLDTTDKKIEDGKAVSGAILNEALKGYIKDDGSIIEKAGIDDLGFVISDNNNTNGQKIFVKSGNNKVNKINLVSDILDIDTKTSGTINFKLNKKGKTELANELLSKVPNIKAEDGSAITVKNGENEKIIGLNEDKIKEIVNKTDISNYTKNDFSNLTDGAKTEITNLVDVVGDSENVAVTSSVDSSTKKKTFTVKLNDTLKQKMDKIGTGEIKENNDLTVNGGVVYKAINDAKNDILSKKLTFKGDDSNPVTIGLSEELNIKGGANSGVDNNNIYVVKGKDNTLNIKLAKDINGISSISMADGIKVDSTGINMNSKRITGLATPVNTTDAVNKNYVDEHVANVVRTLADDIKKGKGINIEATSPTIYVYKEEGKDPVKVKKVGDKVYKETDLDDSDGTIKPKQGAEELSDEKLKKVYIATINPSDKLVTTKTKLSNIDDGEISENSTDAVNGSQLAKILGIDGKDKKIDENGNIVVNKDGKEGKLNVLDKIVELDGITNKEIEFKANNEKTKKVKLGSEISIKAKDNTEEYDSNKYSGKNLYATVSDDGINIEMKESPEFKGVTVGDEGITIKKGNQKTTILNIDNTTGDLVINKGGDKNEKLITDKNIGSQSISYYNNKKEGDTAKKVLLNKGFDFVDGTNIKASVTGGDVNEAKVQFNLSDELKGISSIKGNSPNDATILEFNDDGLKLNTKKISGINSGDISENSTDAVTGKQINDILNKIGIKPNENDTDMPKIKNEKGEDVTGDNILSSNIKNIINTINKGYKFGADEGNETTNQLGSKISIIKAKDKITDKDSAEYLGNNIITKISKNENGDSEIELGFKDKPEFKEITLGDTKKVTLVVDKNGDLNVNSNNGGTVINKKLITEDNIGNQKITYNVNEDPQSENVDLNTGFTFRGDKEGNNIKVTKDTGGVINFNLSETLSGIKSISNGDKKIEITNEGVKIGNITIDGSKINISNPSDTHNDGDVITYKELTDKINGLKVNDATKEELDKKANKDASNLEDTDVDKWKAKLGVSNLDLKVEGTKGSYTTTLGEGIQFDGNEDIEVNADAESKKLKLTINDKLKNKINAIDLEEGKKLSDVYLKQNAENLSEEGITNLKNKLRTDDIKQNPTGFITGQMLTTELSNSYLNFVGDSNEKEDGAKINLNSKIDIKGKAVRKEGEKDLKNILVSTKENEINLELSKDLYGMNSIEFENPSGNKSTITINDKGDIVINTKNGDVINTSKLMTSKNSMEQDLNYRVNGGARIRKPDEKLTLKQGLNFVNDENENIKITDEGNIGDIKFNLNKNLKAIESVGKSEKSKISFDDTAGSEKVNISTSDKTLTIEKDGNGIKVSGIEEKTVDNNYGNGSGEVATRKEVKQVYDKINEFTDAKQKLEDGLAGNIVYTDANGKTIVKEKVDGVFKYKIKDGDQEVPDGEVKISLKDAKGNTIGDGITLTNLKNNLDDNGLDKLKDLTGLNEHNAATLGDLQKVANNVNKFTGNDGSKLIDSKIGEVIAIRGEFSKNDNIANFGSASGNIKVDVSEDKKALDIKLSKDLKNLDSIKVGDKISLDKEKGLQVGEVKIGLDGEISGIKGLDNPFGYVDDNGKEIIKTKNGFVDGDGNIIEPKNISVVVKDSNLRLKAKDGEIAKGSKDVVNGGQLYDVREMASKADEKSNLALGGVANAVAMANLLQVNSYSDYRHNISAAYGYYGRQHALAVGFSGVSENRRINYRISGSVNTQGNLAFGGGIGIMLGNKEERYTDKLEKLNVAKLHDRIDELEKDKISDRKEIENLKRENQEIKEMLKKILKK</sequence>
<evidence type="ECO:0000256" key="4">
    <source>
        <dbReference type="ARBA" id="ARBA00022448"/>
    </source>
</evidence>
<feature type="domain" description="Trimeric autotransporter adhesin YadA-like head" evidence="14">
    <location>
        <begin position="880"/>
        <end position="899"/>
    </location>
</feature>
<dbReference type="Gene3D" id="3.30.1300.30">
    <property type="entry name" value="GSPII I/J protein-like"/>
    <property type="match status" value="1"/>
</dbReference>
<evidence type="ECO:0000256" key="1">
    <source>
        <dbReference type="ARBA" id="ARBA00004241"/>
    </source>
</evidence>
<feature type="domain" description="Trimeric autotransporter adhesin YadA-like stalk" evidence="15">
    <location>
        <begin position="2881"/>
        <end position="2907"/>
    </location>
</feature>
<dbReference type="InterPro" id="IPR005594">
    <property type="entry name" value="YadA_C"/>
</dbReference>
<dbReference type="KEGG" id="sns:VC03_01040"/>
<gene>
    <name evidence="16" type="ORF">VC03_01040</name>
</gene>
<evidence type="ECO:0000256" key="8">
    <source>
        <dbReference type="ARBA" id="ARBA00022927"/>
    </source>
</evidence>
<dbReference type="Pfam" id="PF05658">
    <property type="entry name" value="YadA_head"/>
    <property type="match status" value="11"/>
</dbReference>
<evidence type="ECO:0000256" key="11">
    <source>
        <dbReference type="SAM" id="Coils"/>
    </source>
</evidence>
<feature type="domain" description="Trimeric autotransporter adhesin YadA-like head" evidence="14">
    <location>
        <begin position="495"/>
        <end position="512"/>
    </location>
</feature>
<dbReference type="GO" id="GO:0015031">
    <property type="term" value="P:protein transport"/>
    <property type="evidence" value="ECO:0007669"/>
    <property type="project" value="UniProtKB-KW"/>
</dbReference>
<feature type="domain" description="Trimeric autotransporter adhesin YadA-like head" evidence="14">
    <location>
        <begin position="81"/>
        <end position="103"/>
    </location>
</feature>
<feature type="domain" description="Trimeric autotransporter adhesin YadA-like stalk" evidence="15">
    <location>
        <begin position="992"/>
        <end position="1019"/>
    </location>
</feature>
<feature type="domain" description="Trimeric autotransporter adhesin YadA-like head" evidence="14">
    <location>
        <begin position="552"/>
        <end position="576"/>
    </location>
</feature>
<keyword evidence="17" id="KW-1185">Reference proteome</keyword>
<comment type="similarity">
    <text evidence="3">Belongs to the autotransporter-2 (AT-2) (TC 1.B.40) family.</text>
</comment>
<evidence type="ECO:0000256" key="5">
    <source>
        <dbReference type="ARBA" id="ARBA00022452"/>
    </source>
</evidence>
<keyword evidence="8" id="KW-0653">Protein transport</keyword>
<dbReference type="SUPFAM" id="SSF101967">
    <property type="entry name" value="Adhesin YadA, collagen-binding domain"/>
    <property type="match status" value="4"/>
</dbReference>
<dbReference type="Gene3D" id="2.150.10.10">
    <property type="entry name" value="Serralysin-like metalloprotease, C-terminal"/>
    <property type="match status" value="6"/>
</dbReference>
<feature type="domain" description="Trimeric autotransporter adhesin YadA-like head" evidence="14">
    <location>
        <begin position="304"/>
        <end position="327"/>
    </location>
</feature>
<evidence type="ECO:0000313" key="17">
    <source>
        <dbReference type="Proteomes" id="UP000033103"/>
    </source>
</evidence>
<dbReference type="SUPFAM" id="SSF54523">
    <property type="entry name" value="Pili subunits"/>
    <property type="match status" value="1"/>
</dbReference>
<dbReference type="RefSeq" id="WP_046328276.1">
    <property type="nucleotide sequence ID" value="NZ_CP011280.1"/>
</dbReference>
<feature type="domain" description="Trimeric autotransporter adhesin YadA-like head" evidence="14">
    <location>
        <begin position="807"/>
        <end position="831"/>
    </location>
</feature>
<evidence type="ECO:0000256" key="9">
    <source>
        <dbReference type="ARBA" id="ARBA00023136"/>
    </source>
</evidence>
<dbReference type="CDD" id="cd12820">
    <property type="entry name" value="LbR_YadA-like"/>
    <property type="match status" value="3"/>
</dbReference>
<dbReference type="Proteomes" id="UP000033103">
    <property type="component" value="Chromosome"/>
</dbReference>
<dbReference type="EMBL" id="CP011280">
    <property type="protein sequence ID" value="AKC95170.1"/>
    <property type="molecule type" value="Genomic_DNA"/>
</dbReference>
<evidence type="ECO:0000259" key="14">
    <source>
        <dbReference type="Pfam" id="PF05658"/>
    </source>
</evidence>
<keyword evidence="4" id="KW-0813">Transport</keyword>
<feature type="domain" description="Trimeric autotransporter adhesin YadA-like head" evidence="14">
    <location>
        <begin position="361"/>
        <end position="382"/>
    </location>
</feature>
<feature type="domain" description="Trimeric autotransporter adhesin YadA-like C-terminal membrane anchor" evidence="13">
    <location>
        <begin position="2933"/>
        <end position="2988"/>
    </location>
</feature>
<keyword evidence="5" id="KW-1134">Transmembrane beta strand</keyword>
<dbReference type="InterPro" id="IPR008635">
    <property type="entry name" value="Coiled_stalk_dom"/>
</dbReference>
<dbReference type="PATRIC" id="fig|1069640.6.peg.196"/>
<dbReference type="OrthoDB" id="84732at2"/>
<dbReference type="Pfam" id="PF05662">
    <property type="entry name" value="YadA_stalk"/>
    <property type="match status" value="5"/>
</dbReference>
<keyword evidence="7" id="KW-0732">Signal</keyword>
<dbReference type="Pfam" id="PF03895">
    <property type="entry name" value="YadA_anchor"/>
    <property type="match status" value="1"/>
</dbReference>
<feature type="domain" description="Trimeric autotransporter adhesin YadA-like stalk" evidence="15">
    <location>
        <begin position="617"/>
        <end position="645"/>
    </location>
</feature>
<dbReference type="STRING" id="187101.VC03_01040"/>
<feature type="domain" description="Trimeric autotransporter adhesin YadA-like head" evidence="14">
    <location>
        <begin position="934"/>
        <end position="960"/>
    </location>
</feature>
<dbReference type="HOGENOM" id="CLU_225952_0_0_0"/>
<reference evidence="16 17" key="1">
    <citation type="journal article" date="2012" name="BMC Genomics">
        <title>Genomic sequence analysis and characterization of Sneathia amnii sp. nov.</title>
        <authorList>
            <consortium name="Vaginal Microbiome Consortium (additional members)"/>
            <person name="Harwich M.D.Jr."/>
            <person name="Serrano M.G."/>
            <person name="Fettweis J.M."/>
            <person name="Alves J.M."/>
            <person name="Reimers M.A."/>
            <person name="Buck G.A."/>
            <person name="Jefferson K.K."/>
        </authorList>
    </citation>
    <scope>NUCLEOTIDE SEQUENCE [LARGE SCALE GENOMIC DNA]</scope>
    <source>
        <strain evidence="16 17">SN35</strain>
    </source>
</reference>
<comment type="subcellular location">
    <subcellularLocation>
        <location evidence="2">Cell outer membrane</location>
    </subcellularLocation>
    <subcellularLocation>
        <location evidence="1">Cell surface</location>
    </subcellularLocation>
</comment>
<evidence type="ECO:0000256" key="3">
    <source>
        <dbReference type="ARBA" id="ARBA00005848"/>
    </source>
</evidence>
<feature type="domain" description="Trimeric autotransporter adhesin YadA-like head" evidence="14">
    <location>
        <begin position="465"/>
        <end position="486"/>
    </location>
</feature>
<dbReference type="InterPro" id="IPR008640">
    <property type="entry name" value="Adhesin_Head_dom"/>
</dbReference>
<evidence type="ECO:0000256" key="12">
    <source>
        <dbReference type="SAM" id="MobiDB-lite"/>
    </source>
</evidence>
<evidence type="ECO:0000259" key="13">
    <source>
        <dbReference type="Pfam" id="PF03895"/>
    </source>
</evidence>
<organism evidence="16 17">
    <name type="scientific">Sneathia vaginalis</name>
    <dbReference type="NCBI Taxonomy" id="187101"/>
    <lineage>
        <taxon>Bacteria</taxon>
        <taxon>Fusobacteriati</taxon>
        <taxon>Fusobacteriota</taxon>
        <taxon>Fusobacteriia</taxon>
        <taxon>Fusobacteriales</taxon>
        <taxon>Leptotrichiaceae</taxon>
        <taxon>Sneathia</taxon>
    </lineage>
</organism>
<feature type="coiled-coil region" evidence="11">
    <location>
        <begin position="3006"/>
        <end position="3047"/>
    </location>
</feature>
<evidence type="ECO:0008006" key="18">
    <source>
        <dbReference type="Google" id="ProtNLM"/>
    </source>
</evidence>
<protein>
    <recommendedName>
        <fullName evidence="18">YadA domain protein</fullName>
    </recommendedName>
</protein>
<name>A0A0E3Z9M7_9FUSO</name>
<evidence type="ECO:0000256" key="10">
    <source>
        <dbReference type="ARBA" id="ARBA00023237"/>
    </source>
</evidence>
<keyword evidence="6" id="KW-0812">Transmembrane</keyword>
<feature type="domain" description="Trimeric autotransporter adhesin YadA-like head" evidence="14">
    <location>
        <begin position="330"/>
        <end position="355"/>
    </location>
</feature>
<feature type="region of interest" description="Disordered" evidence="12">
    <location>
        <begin position="51"/>
        <end position="72"/>
    </location>
</feature>
<evidence type="ECO:0000313" key="16">
    <source>
        <dbReference type="EMBL" id="AKC95170.1"/>
    </source>
</evidence>
<dbReference type="InterPro" id="IPR011049">
    <property type="entry name" value="Serralysin-like_metalloprot_C"/>
</dbReference>
<keyword evidence="11" id="KW-0175">Coiled coil</keyword>
<proteinExistence type="inferred from homology"/>
<keyword evidence="9" id="KW-0472">Membrane</keyword>
<evidence type="ECO:0000256" key="7">
    <source>
        <dbReference type="ARBA" id="ARBA00022729"/>
    </source>
</evidence>
<dbReference type="GO" id="GO:0009986">
    <property type="term" value="C:cell surface"/>
    <property type="evidence" value="ECO:0007669"/>
    <property type="project" value="UniProtKB-SubCell"/>
</dbReference>
<dbReference type="InterPro" id="IPR045584">
    <property type="entry name" value="Pilin-like"/>
</dbReference>
<dbReference type="GO" id="GO:0009279">
    <property type="term" value="C:cell outer membrane"/>
    <property type="evidence" value="ECO:0007669"/>
    <property type="project" value="UniProtKB-SubCell"/>
</dbReference>
<evidence type="ECO:0000256" key="2">
    <source>
        <dbReference type="ARBA" id="ARBA00004442"/>
    </source>
</evidence>
<feature type="domain" description="Trimeric autotransporter adhesin YadA-like stalk" evidence="15">
    <location>
        <begin position="1945"/>
        <end position="1975"/>
    </location>
</feature>
<feature type="domain" description="Trimeric autotransporter adhesin YadA-like stalk" evidence="15">
    <location>
        <begin position="1683"/>
        <end position="1705"/>
    </location>
</feature>
<evidence type="ECO:0000256" key="6">
    <source>
        <dbReference type="ARBA" id="ARBA00022692"/>
    </source>
</evidence>
<evidence type="ECO:0000259" key="15">
    <source>
        <dbReference type="Pfam" id="PF05662"/>
    </source>
</evidence>
<feature type="domain" description="Trimeric autotransporter adhesin YadA-like head" evidence="14">
    <location>
        <begin position="115"/>
        <end position="129"/>
    </location>
</feature>
<keyword evidence="10" id="KW-0998">Cell outer membrane</keyword>
<accession>A0A0E3Z9M7</accession>